<dbReference type="Gene3D" id="3.40.50.300">
    <property type="entry name" value="P-loop containing nucleotide triphosphate hydrolases"/>
    <property type="match status" value="1"/>
</dbReference>
<feature type="non-terminal residue" evidence="5">
    <location>
        <position position="1"/>
    </location>
</feature>
<protein>
    <recommendedName>
        <fullName evidence="3">Sulfotransferase</fullName>
        <ecNumber evidence="3">2.8.2.-</ecNumber>
    </recommendedName>
</protein>
<feature type="domain" description="Sulfotransferase" evidence="4">
    <location>
        <begin position="1"/>
        <end position="224"/>
    </location>
</feature>
<comment type="similarity">
    <text evidence="1 3">Belongs to the sulfotransferase 1 family.</text>
</comment>
<feature type="non-terminal residue" evidence="5">
    <location>
        <position position="224"/>
    </location>
</feature>
<evidence type="ECO:0000256" key="1">
    <source>
        <dbReference type="ARBA" id="ARBA00005771"/>
    </source>
</evidence>
<dbReference type="Pfam" id="PF00685">
    <property type="entry name" value="Sulfotransfer_1"/>
    <property type="match status" value="1"/>
</dbReference>
<proteinExistence type="inferred from homology"/>
<evidence type="ECO:0000259" key="4">
    <source>
        <dbReference type="Pfam" id="PF00685"/>
    </source>
</evidence>
<comment type="caution">
    <text evidence="5">The sequence shown here is derived from an EMBL/GenBank/DDBJ whole genome shotgun (WGS) entry which is preliminary data.</text>
</comment>
<accession>A0AAV7RMU5</accession>
<organism evidence="5 6">
    <name type="scientific">Pleurodeles waltl</name>
    <name type="common">Iberian ribbed newt</name>
    <dbReference type="NCBI Taxonomy" id="8319"/>
    <lineage>
        <taxon>Eukaryota</taxon>
        <taxon>Metazoa</taxon>
        <taxon>Chordata</taxon>
        <taxon>Craniata</taxon>
        <taxon>Vertebrata</taxon>
        <taxon>Euteleostomi</taxon>
        <taxon>Amphibia</taxon>
        <taxon>Batrachia</taxon>
        <taxon>Caudata</taxon>
        <taxon>Salamandroidea</taxon>
        <taxon>Salamandridae</taxon>
        <taxon>Pleurodelinae</taxon>
        <taxon>Pleurodeles</taxon>
    </lineage>
</organism>
<name>A0AAV7RMU5_PLEWA</name>
<evidence type="ECO:0000256" key="2">
    <source>
        <dbReference type="ARBA" id="ARBA00022679"/>
    </source>
</evidence>
<dbReference type="GO" id="GO:0008146">
    <property type="term" value="F:sulfotransferase activity"/>
    <property type="evidence" value="ECO:0007669"/>
    <property type="project" value="InterPro"/>
</dbReference>
<dbReference type="EMBL" id="JANPWB010000009">
    <property type="protein sequence ID" value="KAJ1152323.1"/>
    <property type="molecule type" value="Genomic_DNA"/>
</dbReference>
<dbReference type="Proteomes" id="UP001066276">
    <property type="component" value="Chromosome 5"/>
</dbReference>
<evidence type="ECO:0000313" key="6">
    <source>
        <dbReference type="Proteomes" id="UP001066276"/>
    </source>
</evidence>
<evidence type="ECO:0000313" key="5">
    <source>
        <dbReference type="EMBL" id="KAJ1152323.1"/>
    </source>
</evidence>
<dbReference type="EC" id="2.8.2.-" evidence="3"/>
<reference evidence="5" key="1">
    <citation type="journal article" date="2022" name="bioRxiv">
        <title>Sequencing and chromosome-scale assembly of the giantPleurodeles waltlgenome.</title>
        <authorList>
            <person name="Brown T."/>
            <person name="Elewa A."/>
            <person name="Iarovenko S."/>
            <person name="Subramanian E."/>
            <person name="Araus A.J."/>
            <person name="Petzold A."/>
            <person name="Susuki M."/>
            <person name="Suzuki K.-i.T."/>
            <person name="Hayashi T."/>
            <person name="Toyoda A."/>
            <person name="Oliveira C."/>
            <person name="Osipova E."/>
            <person name="Leigh N.D."/>
            <person name="Simon A."/>
            <person name="Yun M.H."/>
        </authorList>
    </citation>
    <scope>NUCLEOTIDE SEQUENCE</scope>
    <source>
        <strain evidence="5">20211129_DDA</strain>
        <tissue evidence="5">Liver</tissue>
    </source>
</reference>
<evidence type="ECO:0000256" key="3">
    <source>
        <dbReference type="RuleBase" id="RU361155"/>
    </source>
</evidence>
<dbReference type="AlphaFoldDB" id="A0AAV7RMU5"/>
<dbReference type="SUPFAM" id="SSF52540">
    <property type="entry name" value="P-loop containing nucleoside triphosphate hydrolases"/>
    <property type="match status" value="1"/>
</dbReference>
<dbReference type="InterPro" id="IPR000863">
    <property type="entry name" value="Sulfotransferase_dom"/>
</dbReference>
<sequence length="224" mass="26437">TVWTQQILSLIYHEGHLNKTENIETVDRAPWLEYNLKKVDFEQRPSPRLITTHLPYYLVPKGLKTKKAKVIYVTRNPKDNLVSYFHFNNMLRQFSENPTTMMEEHFDDYLNGKVVSGSWFDHVKGWHTHKDEFNILFLHYEDMVKDLRGAVLKICSFVGKSMDDQTVDTIVERATFKNMKKDVTANYEKLVQKETPKTLTFLRKGTIGDWKNVMTVAQNERFDK</sequence>
<dbReference type="PANTHER" id="PTHR11783">
    <property type="entry name" value="SULFOTRANSFERASE SULT"/>
    <property type="match status" value="1"/>
</dbReference>
<gene>
    <name evidence="5" type="ORF">NDU88_005098</name>
</gene>
<dbReference type="InterPro" id="IPR027417">
    <property type="entry name" value="P-loop_NTPase"/>
</dbReference>
<keyword evidence="2 3" id="KW-0808">Transferase</keyword>
<keyword evidence="6" id="KW-1185">Reference proteome</keyword>